<evidence type="ECO:0000256" key="4">
    <source>
        <dbReference type="ARBA" id="ARBA00022723"/>
    </source>
</evidence>
<dbReference type="PANTHER" id="PTHR11733:SF230">
    <property type="entry name" value="NEPRILYSIN-2"/>
    <property type="match status" value="1"/>
</dbReference>
<dbReference type="GO" id="GO:0005886">
    <property type="term" value="C:plasma membrane"/>
    <property type="evidence" value="ECO:0007669"/>
    <property type="project" value="TreeGrafter"/>
</dbReference>
<dbReference type="Pfam" id="PF05649">
    <property type="entry name" value="Peptidase_M13_N"/>
    <property type="match status" value="2"/>
</dbReference>
<dbReference type="CDD" id="cd08662">
    <property type="entry name" value="M13"/>
    <property type="match status" value="1"/>
</dbReference>
<feature type="domain" description="Peptidase M13 N-terminal" evidence="10">
    <location>
        <begin position="395"/>
        <end position="439"/>
    </location>
</feature>
<evidence type="ECO:0000256" key="2">
    <source>
        <dbReference type="ARBA" id="ARBA00007357"/>
    </source>
</evidence>
<dbReference type="GO" id="GO:0046872">
    <property type="term" value="F:metal ion binding"/>
    <property type="evidence" value="ECO:0007669"/>
    <property type="project" value="UniProtKB-KW"/>
</dbReference>
<dbReference type="InterPro" id="IPR008753">
    <property type="entry name" value="Peptidase_M13_N"/>
</dbReference>
<dbReference type="GO" id="GO:0004222">
    <property type="term" value="F:metalloendopeptidase activity"/>
    <property type="evidence" value="ECO:0007669"/>
    <property type="project" value="InterPro"/>
</dbReference>
<keyword evidence="8" id="KW-0472">Membrane</keyword>
<comment type="similarity">
    <text evidence="2">Belongs to the peptidase M13 family.</text>
</comment>
<evidence type="ECO:0000256" key="6">
    <source>
        <dbReference type="ARBA" id="ARBA00022833"/>
    </source>
</evidence>
<dbReference type="GO" id="GO:0008355">
    <property type="term" value="P:olfactory learning"/>
    <property type="evidence" value="ECO:0007669"/>
    <property type="project" value="EnsemblMetazoa"/>
</dbReference>
<feature type="domain" description="Peptidase M13 N-terminal" evidence="10">
    <location>
        <begin position="79"/>
        <end position="392"/>
    </location>
</feature>
<evidence type="ECO:0000256" key="5">
    <source>
        <dbReference type="ARBA" id="ARBA00022801"/>
    </source>
</evidence>
<dbReference type="Gene3D" id="3.40.390.10">
    <property type="entry name" value="Collagenase (Catalytic Domain)"/>
    <property type="match status" value="2"/>
</dbReference>
<evidence type="ECO:0000259" key="9">
    <source>
        <dbReference type="Pfam" id="PF01431"/>
    </source>
</evidence>
<keyword evidence="4" id="KW-0479">Metal-binding</keyword>
<sequence length="704" mass="81844">MTIKRMDMAEPRNMEESIWKRIVARPFIIVLAFFGIISIALSCTLVYLLLRKTTTICLTSECIKTASLILASMNANMDPCEDFYEYACGSWIKEHPIPDDAPSVSNFDNLGQDLELALKGLLEQKNVEGLDGDAVRKARTFYQLCLNETAIMSTWREAFDEAVENFGGWPSLEKTDDKPRISIEQMYGIMVAKFKSDSLFKATVQPDDKNSDQNVFLIDQPALNLFARDFYTLPETQEERLAYKTLIRDVLLLLKARVEAYNRDFDEILQFETDLANITLSEDLRHNVAELYNKMTIEQMRKEFPNFNWLLFFNTIFQSIGTSNDRIIIMNDTTEIVIYGLQFIKELDKLLPKYDKRVITNYLAWCWFFKTMLRDLPDPFALTLFKFYKSLNLMQVEEMIELIMAAFVDMLESEDWLTERAKGFAKEKIDAMNKKIGYPNYLDNSKLVDNEYKNYIVHDGNYYKTKFQFYHMYQKDTLERITKKVDRERWVAGAALVNAFYSPNTNEIIFPAGILQPVFYHKHFPHSMNFGGIGVVIGHEITHGFDDRGRLYDKYGNIRQWWDNATIEKFEIKTKCIEDQYSGFVLEQIGMKVNGRSTKGENIADNGGLKQAYRAYKEYVHKYPQYSLLPGVNLTHDQLFFLNYAQIWCGTMNDKEAVRKLRTSEHSPGPIRVKGPLSNSEDFAKAYNCPSGSRMNPEHKCRVW</sequence>
<dbReference type="PROSITE" id="PS51885">
    <property type="entry name" value="NEPRILYSIN"/>
    <property type="match status" value="1"/>
</dbReference>
<comment type="cofactor">
    <cofactor evidence="1">
        <name>Zn(2+)</name>
        <dbReference type="ChEBI" id="CHEBI:29105"/>
    </cofactor>
</comment>
<reference evidence="11" key="2">
    <citation type="submission" date="2022-06" db="UniProtKB">
        <authorList>
            <consortium name="EnsemblMetazoa"/>
        </authorList>
    </citation>
    <scope>IDENTIFICATION</scope>
</reference>
<organism evidence="11 12">
    <name type="scientific">Onchocerca volvulus</name>
    <dbReference type="NCBI Taxonomy" id="6282"/>
    <lineage>
        <taxon>Eukaryota</taxon>
        <taxon>Metazoa</taxon>
        <taxon>Ecdysozoa</taxon>
        <taxon>Nematoda</taxon>
        <taxon>Chromadorea</taxon>
        <taxon>Rhabditida</taxon>
        <taxon>Spirurina</taxon>
        <taxon>Spiruromorpha</taxon>
        <taxon>Filarioidea</taxon>
        <taxon>Onchocercidae</taxon>
        <taxon>Onchocerca</taxon>
    </lineage>
</organism>
<evidence type="ECO:0000256" key="1">
    <source>
        <dbReference type="ARBA" id="ARBA00001947"/>
    </source>
</evidence>
<dbReference type="Pfam" id="PF01431">
    <property type="entry name" value="Peptidase_M13"/>
    <property type="match status" value="1"/>
</dbReference>
<dbReference type="PRINTS" id="PR00786">
    <property type="entry name" value="NEPRILYSIN"/>
</dbReference>
<name>A0A8R1XLY2_ONCVO</name>
<dbReference type="Proteomes" id="UP000024404">
    <property type="component" value="Unassembled WGS sequence"/>
</dbReference>
<evidence type="ECO:0000313" key="11">
    <source>
        <dbReference type="EnsemblMetazoa" id="OVOC11603.1"/>
    </source>
</evidence>
<keyword evidence="12" id="KW-1185">Reference proteome</keyword>
<evidence type="ECO:0000256" key="3">
    <source>
        <dbReference type="ARBA" id="ARBA00022670"/>
    </source>
</evidence>
<keyword evidence="5" id="KW-0378">Hydrolase</keyword>
<proteinExistence type="inferred from homology"/>
<keyword evidence="8" id="KW-0812">Transmembrane</keyword>
<dbReference type="InterPro" id="IPR000718">
    <property type="entry name" value="Peptidase_M13"/>
</dbReference>
<dbReference type="EMBL" id="CMVM020000380">
    <property type="status" value="NOT_ANNOTATED_CDS"/>
    <property type="molecule type" value="Genomic_DNA"/>
</dbReference>
<dbReference type="PANTHER" id="PTHR11733">
    <property type="entry name" value="ZINC METALLOPROTEASE FAMILY M13 NEPRILYSIN-RELATED"/>
    <property type="match status" value="1"/>
</dbReference>
<keyword evidence="3" id="KW-0645">Protease</keyword>
<evidence type="ECO:0000256" key="7">
    <source>
        <dbReference type="ARBA" id="ARBA00023049"/>
    </source>
</evidence>
<evidence type="ECO:0000259" key="10">
    <source>
        <dbReference type="Pfam" id="PF05649"/>
    </source>
</evidence>
<accession>A0A8R1XLY2</accession>
<evidence type="ECO:0000256" key="8">
    <source>
        <dbReference type="SAM" id="Phobius"/>
    </source>
</evidence>
<reference evidence="12" key="1">
    <citation type="submission" date="2013-10" db="EMBL/GenBank/DDBJ databases">
        <title>Genome sequencing of Onchocerca volvulus.</title>
        <authorList>
            <person name="Cotton J."/>
            <person name="Tsai J."/>
            <person name="Stanley E."/>
            <person name="Tracey A."/>
            <person name="Holroyd N."/>
            <person name="Lustigman S."/>
            <person name="Berriman M."/>
        </authorList>
    </citation>
    <scope>NUCLEOTIDE SEQUENCE</scope>
</reference>
<dbReference type="GO" id="GO:0009986">
    <property type="term" value="C:cell surface"/>
    <property type="evidence" value="ECO:0007669"/>
    <property type="project" value="EnsemblMetazoa"/>
</dbReference>
<dbReference type="AlphaFoldDB" id="A0A8R1XLY2"/>
<feature type="domain" description="Peptidase M13 C-terminal" evidence="9">
    <location>
        <begin position="498"/>
        <end position="703"/>
    </location>
</feature>
<keyword evidence="7" id="KW-0482">Metalloprotease</keyword>
<protein>
    <submittedName>
        <fullName evidence="11">Uncharacterized protein</fullName>
    </submittedName>
</protein>
<dbReference type="SUPFAM" id="SSF55486">
    <property type="entry name" value="Metalloproteases ('zincins'), catalytic domain"/>
    <property type="match status" value="1"/>
</dbReference>
<evidence type="ECO:0000313" key="12">
    <source>
        <dbReference type="Proteomes" id="UP000024404"/>
    </source>
</evidence>
<dbReference type="InterPro" id="IPR018497">
    <property type="entry name" value="Peptidase_M13_C"/>
</dbReference>
<dbReference type="GO" id="GO:0016485">
    <property type="term" value="P:protein processing"/>
    <property type="evidence" value="ECO:0007669"/>
    <property type="project" value="TreeGrafter"/>
</dbReference>
<keyword evidence="8" id="KW-1133">Transmembrane helix</keyword>
<dbReference type="EnsemblMetazoa" id="OVOC11603.1">
    <property type="protein sequence ID" value="OVOC11603.1"/>
    <property type="gene ID" value="WBGene00248412"/>
</dbReference>
<dbReference type="InterPro" id="IPR024079">
    <property type="entry name" value="MetalloPept_cat_dom_sf"/>
</dbReference>
<keyword evidence="6" id="KW-0862">Zinc</keyword>
<feature type="transmembrane region" description="Helical" evidence="8">
    <location>
        <begin position="27"/>
        <end position="50"/>
    </location>
</feature>
<dbReference type="GO" id="GO:0050920">
    <property type="term" value="P:regulation of chemotaxis"/>
    <property type="evidence" value="ECO:0007669"/>
    <property type="project" value="EnsemblMetazoa"/>
</dbReference>